<evidence type="ECO:0000313" key="1">
    <source>
        <dbReference type="EMBL" id="MED6294261.1"/>
    </source>
</evidence>
<sequence length="130" mass="15172">MDWPRHKLSSCEVLSQNKKDCLKKEKGKPTFTLFIYFLCHSSPPLCFPRRPFHNINMHSHESVACWVYDCCNTMKGRIHKGVGSIFYQIFRHTMNCLKLGCDAFIQNLIWSTLLLCLIASPKMAQYKNLQ</sequence>
<accession>A0ABU7F490</accession>
<evidence type="ECO:0000313" key="2">
    <source>
        <dbReference type="Proteomes" id="UP001352852"/>
    </source>
</evidence>
<protein>
    <submittedName>
        <fullName evidence="1">Uncharacterized protein</fullName>
    </submittedName>
</protein>
<proteinExistence type="predicted"/>
<name>A0ABU7F490_9TELE</name>
<reference evidence="1 2" key="1">
    <citation type="submission" date="2021-06" db="EMBL/GenBank/DDBJ databases">
        <authorList>
            <person name="Palmer J.M."/>
        </authorList>
    </citation>
    <scope>NUCLEOTIDE SEQUENCE [LARGE SCALE GENOMIC DNA]</scope>
    <source>
        <strain evidence="1 2">CL_MEX2019</strain>
        <tissue evidence="1">Muscle</tissue>
    </source>
</reference>
<gene>
    <name evidence="1" type="ORF">CHARACLAT_019281</name>
</gene>
<dbReference type="EMBL" id="JAHUTJ010075515">
    <property type="protein sequence ID" value="MED6294261.1"/>
    <property type="molecule type" value="Genomic_DNA"/>
</dbReference>
<dbReference type="Proteomes" id="UP001352852">
    <property type="component" value="Unassembled WGS sequence"/>
</dbReference>
<comment type="caution">
    <text evidence="1">The sequence shown here is derived from an EMBL/GenBank/DDBJ whole genome shotgun (WGS) entry which is preliminary data.</text>
</comment>
<organism evidence="1 2">
    <name type="scientific">Characodon lateralis</name>
    <dbReference type="NCBI Taxonomy" id="208331"/>
    <lineage>
        <taxon>Eukaryota</taxon>
        <taxon>Metazoa</taxon>
        <taxon>Chordata</taxon>
        <taxon>Craniata</taxon>
        <taxon>Vertebrata</taxon>
        <taxon>Euteleostomi</taxon>
        <taxon>Actinopterygii</taxon>
        <taxon>Neopterygii</taxon>
        <taxon>Teleostei</taxon>
        <taxon>Neoteleostei</taxon>
        <taxon>Acanthomorphata</taxon>
        <taxon>Ovalentaria</taxon>
        <taxon>Atherinomorphae</taxon>
        <taxon>Cyprinodontiformes</taxon>
        <taxon>Goodeidae</taxon>
        <taxon>Characodon</taxon>
    </lineage>
</organism>
<keyword evidence="2" id="KW-1185">Reference proteome</keyword>